<evidence type="ECO:0000256" key="1">
    <source>
        <dbReference type="SAM" id="MobiDB-lite"/>
    </source>
</evidence>
<reference evidence="2" key="2">
    <citation type="journal article" date="2015" name="Data Brief">
        <title>Shoot transcriptome of the giant reed, Arundo donax.</title>
        <authorList>
            <person name="Barrero R.A."/>
            <person name="Guerrero F.D."/>
            <person name="Moolhuijzen P."/>
            <person name="Goolsby J.A."/>
            <person name="Tidwell J."/>
            <person name="Bellgard S.E."/>
            <person name="Bellgard M.I."/>
        </authorList>
    </citation>
    <scope>NUCLEOTIDE SEQUENCE</scope>
    <source>
        <tissue evidence="2">Shoot tissue taken approximately 20 cm above the soil surface</tissue>
    </source>
</reference>
<dbReference type="EMBL" id="GBRH01214320">
    <property type="protein sequence ID" value="JAD83575.1"/>
    <property type="molecule type" value="Transcribed_RNA"/>
</dbReference>
<organism evidence="2">
    <name type="scientific">Arundo donax</name>
    <name type="common">Giant reed</name>
    <name type="synonym">Donax arundinaceus</name>
    <dbReference type="NCBI Taxonomy" id="35708"/>
    <lineage>
        <taxon>Eukaryota</taxon>
        <taxon>Viridiplantae</taxon>
        <taxon>Streptophyta</taxon>
        <taxon>Embryophyta</taxon>
        <taxon>Tracheophyta</taxon>
        <taxon>Spermatophyta</taxon>
        <taxon>Magnoliopsida</taxon>
        <taxon>Liliopsida</taxon>
        <taxon>Poales</taxon>
        <taxon>Poaceae</taxon>
        <taxon>PACMAD clade</taxon>
        <taxon>Arundinoideae</taxon>
        <taxon>Arundineae</taxon>
        <taxon>Arundo</taxon>
    </lineage>
</organism>
<reference evidence="2" key="1">
    <citation type="submission" date="2014-09" db="EMBL/GenBank/DDBJ databases">
        <authorList>
            <person name="Magalhaes I.L.F."/>
            <person name="Oliveira U."/>
            <person name="Santos F.R."/>
            <person name="Vidigal T.H.D.A."/>
            <person name="Brescovit A.D."/>
            <person name="Santos A.J."/>
        </authorList>
    </citation>
    <scope>NUCLEOTIDE SEQUENCE</scope>
    <source>
        <tissue evidence="2">Shoot tissue taken approximately 20 cm above the soil surface</tissue>
    </source>
</reference>
<protein>
    <submittedName>
        <fullName evidence="2">Uncharacterized protein</fullName>
    </submittedName>
</protein>
<name>A0A0A9R1I6_ARUDO</name>
<proteinExistence type="predicted"/>
<sequence>MSGTSTNGRGKGRLRSSARERNASSDWKIRTQGSCTLERFLERVNYTQWNP</sequence>
<accession>A0A0A9R1I6</accession>
<feature type="region of interest" description="Disordered" evidence="1">
    <location>
        <begin position="1"/>
        <end position="28"/>
    </location>
</feature>
<evidence type="ECO:0000313" key="2">
    <source>
        <dbReference type="EMBL" id="JAD83575.1"/>
    </source>
</evidence>
<dbReference type="AlphaFoldDB" id="A0A0A9R1I6"/>
<feature type="compositionally biased region" description="Basic and acidic residues" evidence="1">
    <location>
        <begin position="17"/>
        <end position="28"/>
    </location>
</feature>